<evidence type="ECO:0000313" key="1">
    <source>
        <dbReference type="WBParaSite" id="TCLT_0000157401-mRNA-1"/>
    </source>
</evidence>
<proteinExistence type="predicted"/>
<dbReference type="GO" id="GO:0005634">
    <property type="term" value="C:nucleus"/>
    <property type="evidence" value="ECO:0007669"/>
    <property type="project" value="TreeGrafter"/>
</dbReference>
<sequence>MSLCKEVLNWQRFFVAAGIPGAVALKYSKSFAEQRMKFTMLKELDKSVLMDLGVTTVGDQSMRVSEKKNISTAPDRDDIYHIHLPAGTTPKTQAILQKHNMLKSAGLLKRGSSGVRRSGKEIVRIPSHNNKWNHSNMARKTSKDVNMVDSSGKY</sequence>
<dbReference type="WBParaSite" id="TCLT_0000157401-mRNA-1">
    <property type="protein sequence ID" value="TCLT_0000157401-mRNA-1"/>
    <property type="gene ID" value="TCLT_0000157401"/>
</dbReference>
<protein>
    <submittedName>
        <fullName evidence="1">SAM domain-containing protein</fullName>
    </submittedName>
</protein>
<dbReference type="AlphaFoldDB" id="A0A0N5CN31"/>
<dbReference type="Pfam" id="PF18017">
    <property type="entry name" value="SAM_4"/>
    <property type="match status" value="1"/>
</dbReference>
<name>A0A0N5CN31_THECL</name>
<accession>A0A0N5CN31</accession>
<organism evidence="1">
    <name type="scientific">Thelazia callipaeda</name>
    <name type="common">Oriental eyeworm</name>
    <name type="synonym">Parasitic nematode</name>
    <dbReference type="NCBI Taxonomy" id="103827"/>
    <lineage>
        <taxon>Eukaryota</taxon>
        <taxon>Metazoa</taxon>
        <taxon>Ecdysozoa</taxon>
        <taxon>Nematoda</taxon>
        <taxon>Chromadorea</taxon>
        <taxon>Rhabditida</taxon>
        <taxon>Spirurina</taxon>
        <taxon>Spiruromorpha</taxon>
        <taxon>Thelazioidea</taxon>
        <taxon>Thelaziidae</taxon>
        <taxon>Thelazia</taxon>
    </lineage>
</organism>
<reference evidence="1" key="1">
    <citation type="submission" date="2016-04" db="UniProtKB">
        <authorList>
            <consortium name="WormBaseParasite"/>
        </authorList>
    </citation>
    <scope>IDENTIFICATION</scope>
</reference>
<dbReference type="InterPro" id="IPR039161">
    <property type="entry name" value="C19orf47-like"/>
</dbReference>
<dbReference type="PANTHER" id="PTHR21359">
    <property type="entry name" value="DUF5577 DOMAIN-CONTAINING PROTEIN"/>
    <property type="match status" value="1"/>
</dbReference>
<dbReference type="PANTHER" id="PTHR21359:SF1">
    <property type="entry name" value="DUF5577 DOMAIN-CONTAINING PROTEIN"/>
    <property type="match status" value="1"/>
</dbReference>
<dbReference type="Gene3D" id="1.10.150.50">
    <property type="entry name" value="Transcription Factor, Ets-1"/>
    <property type="match status" value="1"/>
</dbReference>
<dbReference type="InterPro" id="IPR013761">
    <property type="entry name" value="SAM/pointed_sf"/>
</dbReference>
<dbReference type="OMA" id="MCFLNSA"/>